<evidence type="ECO:0000313" key="2">
    <source>
        <dbReference type="EMBL" id="GLX78398.1"/>
    </source>
</evidence>
<dbReference type="Gene3D" id="3.40.50.1820">
    <property type="entry name" value="alpha/beta hydrolase"/>
    <property type="match status" value="1"/>
</dbReference>
<dbReference type="InterPro" id="IPR029058">
    <property type="entry name" value="AB_hydrolase_fold"/>
</dbReference>
<dbReference type="RefSeq" id="WP_284244281.1">
    <property type="nucleotide sequence ID" value="NZ_BSST01000001.1"/>
</dbReference>
<protein>
    <recommendedName>
        <fullName evidence="4">Serine aminopeptidase S33 domain-containing protein</fullName>
    </recommendedName>
</protein>
<keyword evidence="1" id="KW-0732">Signal</keyword>
<evidence type="ECO:0000256" key="1">
    <source>
        <dbReference type="SAM" id="SignalP"/>
    </source>
</evidence>
<dbReference type="Proteomes" id="UP001157186">
    <property type="component" value="Unassembled WGS sequence"/>
</dbReference>
<proteinExistence type="predicted"/>
<sequence length="276" mass="31163">MKKALAIFGKHLIYSALCYLSYGSLSAQVFAQQANTTEATTEQASVDVNQVKFMTTQNFMLAGKYYGGKEEHAGVLLLHDCSHDSADYTELAKQLSRHGLHTLALDLRGYGESISDEFSHLKIKRNAKEISVYQSEVSRLTSYWQSDVLAAYNYLRTRISNKHEVAVISAGCSAAQAIFLAENIRINSFVMLTPTLNYMEKEHFKNLIDIPIYFIASVHHTDTYQTAKELFEWNGERRSTLKLFKGTRQGQSLLKGNAFLAQDIALWLSNSLAQRR</sequence>
<dbReference type="EMBL" id="BSST01000001">
    <property type="protein sequence ID" value="GLX78398.1"/>
    <property type="molecule type" value="Genomic_DNA"/>
</dbReference>
<accession>A0ABQ6GR12</accession>
<keyword evidence="3" id="KW-1185">Reference proteome</keyword>
<evidence type="ECO:0008006" key="4">
    <source>
        <dbReference type="Google" id="ProtNLM"/>
    </source>
</evidence>
<reference evidence="2 3" key="1">
    <citation type="submission" date="2023-03" db="EMBL/GenBank/DDBJ databases">
        <title>Draft genome sequence of Thalassotalea insulae KCTC 62186T.</title>
        <authorList>
            <person name="Sawabe T."/>
        </authorList>
    </citation>
    <scope>NUCLEOTIDE SEQUENCE [LARGE SCALE GENOMIC DNA]</scope>
    <source>
        <strain evidence="2 3">KCTC 62186</strain>
    </source>
</reference>
<gene>
    <name evidence="2" type="ORF">tinsulaeT_17380</name>
</gene>
<dbReference type="SUPFAM" id="SSF53474">
    <property type="entry name" value="alpha/beta-Hydrolases"/>
    <property type="match status" value="1"/>
</dbReference>
<feature type="chain" id="PRO_5045672345" description="Serine aminopeptidase S33 domain-containing protein" evidence="1">
    <location>
        <begin position="28"/>
        <end position="276"/>
    </location>
</feature>
<comment type="caution">
    <text evidence="2">The sequence shown here is derived from an EMBL/GenBank/DDBJ whole genome shotgun (WGS) entry which is preliminary data.</text>
</comment>
<organism evidence="2 3">
    <name type="scientific">Thalassotalea insulae</name>
    <dbReference type="NCBI Taxonomy" id="2056778"/>
    <lineage>
        <taxon>Bacteria</taxon>
        <taxon>Pseudomonadati</taxon>
        <taxon>Pseudomonadota</taxon>
        <taxon>Gammaproteobacteria</taxon>
        <taxon>Alteromonadales</taxon>
        <taxon>Colwelliaceae</taxon>
        <taxon>Thalassotalea</taxon>
    </lineage>
</organism>
<name>A0ABQ6GR12_9GAMM</name>
<feature type="signal peptide" evidence="1">
    <location>
        <begin position="1"/>
        <end position="27"/>
    </location>
</feature>
<evidence type="ECO:0000313" key="3">
    <source>
        <dbReference type="Proteomes" id="UP001157186"/>
    </source>
</evidence>